<evidence type="ECO:0000256" key="5">
    <source>
        <dbReference type="SAM" id="MobiDB-lite"/>
    </source>
</evidence>
<keyword evidence="7" id="KW-1185">Reference proteome</keyword>
<dbReference type="PANTHER" id="PTHR12241">
    <property type="entry name" value="TUBULIN POLYGLUTAMYLASE"/>
    <property type="match status" value="1"/>
</dbReference>
<feature type="coiled-coil region" evidence="4">
    <location>
        <begin position="489"/>
        <end position="526"/>
    </location>
</feature>
<dbReference type="PROSITE" id="PS51221">
    <property type="entry name" value="TTL"/>
    <property type="match status" value="1"/>
</dbReference>
<dbReference type="GO" id="GO:0070740">
    <property type="term" value="F:tubulin-glutamic acid ligase activity"/>
    <property type="evidence" value="ECO:0007669"/>
    <property type="project" value="TreeGrafter"/>
</dbReference>
<organism evidence="6 7">
    <name type="scientific">Stylonychia lemnae</name>
    <name type="common">Ciliate</name>
    <dbReference type="NCBI Taxonomy" id="5949"/>
    <lineage>
        <taxon>Eukaryota</taxon>
        <taxon>Sar</taxon>
        <taxon>Alveolata</taxon>
        <taxon>Ciliophora</taxon>
        <taxon>Intramacronucleata</taxon>
        <taxon>Spirotrichea</taxon>
        <taxon>Stichotrichia</taxon>
        <taxon>Sporadotrichida</taxon>
        <taxon>Oxytrichidae</taxon>
        <taxon>Stylonychinae</taxon>
        <taxon>Stylonychia</taxon>
    </lineage>
</organism>
<dbReference type="InterPro" id="IPR004344">
    <property type="entry name" value="TTL/TTLL_fam"/>
</dbReference>
<sequence>MIKLVQTNQSISNNKLPDNDNKASKQNKFSRFDPDKISDDEDNSWAEDLSQSGGSDGGGGRGGEEDYYGEEEEYGEESIDKGHKIEALEETPTAHNQDESYVIRKKNNKRVTINVYCTEYEIVKKVSRKVNNFKLKELEEDHEGAVIKGQGGQKLSHAWDISWHDLAITPDYMSKMQSYQKVNHFPGMYVVCRKNFLARNLMKMQRQFPDEYSFFPKTWLLPSEQIEFRNQFTTVSLNGKSNPKQGKKKTYIVKPEALSQGKGIFLSRSMEEIMDSCQNEGCVVQRYIHQPYLIDDLKFDLRIYVMLYGVNPLRIYFHEQGLARFATEEYQCPVNSNLDNLYMHLTNYAINKNNDKFQQNEDEDEDDQGHKRSLNAILCLLKQEGHDPERLLREIKDIIVKTLVIGQPYLSHLYKSCQPEDLDNSMCFQILGFDVILDHKCKPWLLEVNQSPSFSTDSPLDYKIKKQVIGDAFNLLNCSHERRQEHIRLKKEEMEKRIMTGKINKINQEEKEKIRQEKLKERFEYEEDRMGGYELIFPCEDETQNKLYESYIQKANDLWDDFTTGGKSKKAKEQLNEKKNSIVQ</sequence>
<evidence type="ECO:0000313" key="6">
    <source>
        <dbReference type="EMBL" id="CDW84356.1"/>
    </source>
</evidence>
<dbReference type="GO" id="GO:0015631">
    <property type="term" value="F:tubulin binding"/>
    <property type="evidence" value="ECO:0007669"/>
    <property type="project" value="TreeGrafter"/>
</dbReference>
<gene>
    <name evidence="6" type="primary">Contig9140.g9781</name>
    <name evidence="6" type="ORF">STYLEM_13417</name>
</gene>
<dbReference type="GO" id="GO:0005524">
    <property type="term" value="F:ATP binding"/>
    <property type="evidence" value="ECO:0007669"/>
    <property type="project" value="UniProtKB-KW"/>
</dbReference>
<dbReference type="OMA" id="LFVSNAW"/>
<reference evidence="6 7" key="1">
    <citation type="submission" date="2014-06" db="EMBL/GenBank/DDBJ databases">
        <authorList>
            <person name="Swart Estienne"/>
        </authorList>
    </citation>
    <scope>NUCLEOTIDE SEQUENCE [LARGE SCALE GENOMIC DNA]</scope>
    <source>
        <strain evidence="6 7">130c</strain>
    </source>
</reference>
<dbReference type="SUPFAM" id="SSF56059">
    <property type="entry name" value="Glutathione synthetase ATP-binding domain-like"/>
    <property type="match status" value="1"/>
</dbReference>
<keyword evidence="1 6" id="KW-0436">Ligase</keyword>
<dbReference type="AlphaFoldDB" id="A0A078AQY2"/>
<dbReference type="GO" id="GO:0000226">
    <property type="term" value="P:microtubule cytoskeleton organization"/>
    <property type="evidence" value="ECO:0007669"/>
    <property type="project" value="TreeGrafter"/>
</dbReference>
<evidence type="ECO:0000256" key="2">
    <source>
        <dbReference type="ARBA" id="ARBA00022741"/>
    </source>
</evidence>
<keyword evidence="4" id="KW-0175">Coiled coil</keyword>
<evidence type="ECO:0000256" key="4">
    <source>
        <dbReference type="SAM" id="Coils"/>
    </source>
</evidence>
<proteinExistence type="predicted"/>
<evidence type="ECO:0000256" key="3">
    <source>
        <dbReference type="ARBA" id="ARBA00022840"/>
    </source>
</evidence>
<dbReference type="Gene3D" id="3.30.470.20">
    <property type="entry name" value="ATP-grasp fold, B domain"/>
    <property type="match status" value="1"/>
</dbReference>
<feature type="compositionally biased region" description="Acidic residues" evidence="5">
    <location>
        <begin position="65"/>
        <end position="77"/>
    </location>
</feature>
<keyword evidence="2" id="KW-0547">Nucleotide-binding</keyword>
<dbReference type="OrthoDB" id="202825at2759"/>
<dbReference type="PANTHER" id="PTHR12241:SF147">
    <property type="entry name" value="TUBULIN POLYGLUTAMYLASE TTLL7"/>
    <property type="match status" value="1"/>
</dbReference>
<name>A0A078AQY2_STYLE</name>
<dbReference type="EMBL" id="CCKQ01012729">
    <property type="protein sequence ID" value="CDW84356.1"/>
    <property type="molecule type" value="Genomic_DNA"/>
</dbReference>
<dbReference type="InParanoid" id="A0A078AQY2"/>
<feature type="region of interest" description="Disordered" evidence="5">
    <location>
        <begin position="1"/>
        <end position="80"/>
    </location>
</feature>
<dbReference type="FunCoup" id="A0A078AQY2">
    <property type="interactions" value="7"/>
</dbReference>
<evidence type="ECO:0000313" key="7">
    <source>
        <dbReference type="Proteomes" id="UP000039865"/>
    </source>
</evidence>
<dbReference type="Pfam" id="PF03133">
    <property type="entry name" value="TTL"/>
    <property type="match status" value="1"/>
</dbReference>
<dbReference type="Proteomes" id="UP000039865">
    <property type="component" value="Unassembled WGS sequence"/>
</dbReference>
<keyword evidence="3" id="KW-0067">ATP-binding</keyword>
<feature type="compositionally biased region" description="Polar residues" evidence="5">
    <location>
        <begin position="1"/>
        <end position="16"/>
    </location>
</feature>
<protein>
    <submittedName>
        <fullName evidence="6">Tubulin-tyrosine ligase family protein</fullName>
    </submittedName>
</protein>
<evidence type="ECO:0000256" key="1">
    <source>
        <dbReference type="ARBA" id="ARBA00022598"/>
    </source>
</evidence>
<dbReference type="GO" id="GO:0036064">
    <property type="term" value="C:ciliary basal body"/>
    <property type="evidence" value="ECO:0007669"/>
    <property type="project" value="TreeGrafter"/>
</dbReference>
<accession>A0A078AQY2</accession>